<evidence type="ECO:0000313" key="2">
    <source>
        <dbReference type="EMBL" id="MYM39020.1"/>
    </source>
</evidence>
<dbReference type="SUPFAM" id="SSF143120">
    <property type="entry name" value="YefM-like"/>
    <property type="match status" value="1"/>
</dbReference>
<dbReference type="RefSeq" id="WP_161038404.1">
    <property type="nucleotide sequence ID" value="NZ_WWCM01000003.1"/>
</dbReference>
<protein>
    <recommendedName>
        <fullName evidence="4">Type II toxin-antitoxin system Phd/YefM family antitoxin</fullName>
    </recommendedName>
</protein>
<name>A0ABW9VHN7_9BURK</name>
<evidence type="ECO:0000256" key="1">
    <source>
        <dbReference type="ARBA" id="ARBA00009981"/>
    </source>
</evidence>
<dbReference type="Proteomes" id="UP000478090">
    <property type="component" value="Unassembled WGS sequence"/>
</dbReference>
<organism evidence="2 3">
    <name type="scientific">Duganella qianjiadongensis</name>
    <dbReference type="NCBI Taxonomy" id="2692176"/>
    <lineage>
        <taxon>Bacteria</taxon>
        <taxon>Pseudomonadati</taxon>
        <taxon>Pseudomonadota</taxon>
        <taxon>Betaproteobacteria</taxon>
        <taxon>Burkholderiales</taxon>
        <taxon>Oxalobacteraceae</taxon>
        <taxon>Telluria group</taxon>
        <taxon>Duganella</taxon>
    </lineage>
</organism>
<comment type="similarity">
    <text evidence="1">Belongs to the phD/YefM antitoxin family.</text>
</comment>
<reference evidence="2 3" key="1">
    <citation type="submission" date="2019-12" db="EMBL/GenBank/DDBJ databases">
        <title>Novel species isolated from a subtropical stream in China.</title>
        <authorList>
            <person name="Lu H."/>
        </authorList>
    </citation>
    <scope>NUCLEOTIDE SEQUENCE [LARGE SCALE GENOMIC DNA]</scope>
    <source>
        <strain evidence="2 3">CY13W</strain>
    </source>
</reference>
<sequence length="64" mass="6974">MLSVDGKVQAVVQDIASFQQTQEQLAMLRILLAGQQQIAAGDVIDHESFFAELQAQDAEKTIAD</sequence>
<accession>A0ABW9VHN7</accession>
<evidence type="ECO:0000313" key="3">
    <source>
        <dbReference type="Proteomes" id="UP000478090"/>
    </source>
</evidence>
<dbReference type="EMBL" id="WWCM01000003">
    <property type="protein sequence ID" value="MYM39020.1"/>
    <property type="molecule type" value="Genomic_DNA"/>
</dbReference>
<comment type="caution">
    <text evidence="2">The sequence shown here is derived from an EMBL/GenBank/DDBJ whole genome shotgun (WGS) entry which is preliminary data.</text>
</comment>
<keyword evidence="3" id="KW-1185">Reference proteome</keyword>
<proteinExistence type="inferred from homology"/>
<dbReference type="InterPro" id="IPR036165">
    <property type="entry name" value="YefM-like_sf"/>
</dbReference>
<gene>
    <name evidence="2" type="ORF">GTP27_06715</name>
</gene>
<evidence type="ECO:0008006" key="4">
    <source>
        <dbReference type="Google" id="ProtNLM"/>
    </source>
</evidence>